<dbReference type="GO" id="GO:0005783">
    <property type="term" value="C:endoplasmic reticulum"/>
    <property type="evidence" value="ECO:0007669"/>
    <property type="project" value="TreeGrafter"/>
</dbReference>
<dbReference type="PROSITE" id="PS00678">
    <property type="entry name" value="WD_REPEATS_1"/>
    <property type="match status" value="2"/>
</dbReference>
<name>A0A6B2L7X2_9EUKA</name>
<feature type="repeat" description="WD" evidence="3">
    <location>
        <begin position="286"/>
        <end position="317"/>
    </location>
</feature>
<dbReference type="PANTHER" id="PTHR44321:SF1">
    <property type="entry name" value="TRANSDUCIN BETA-LIKE PROTEIN 2"/>
    <property type="match status" value="1"/>
</dbReference>
<dbReference type="InterPro" id="IPR001680">
    <property type="entry name" value="WD40_rpt"/>
</dbReference>
<protein>
    <submittedName>
        <fullName evidence="4">Uncharacterized protein</fullName>
    </submittedName>
</protein>
<dbReference type="AlphaFoldDB" id="A0A6B2L7X2"/>
<evidence type="ECO:0000256" key="2">
    <source>
        <dbReference type="ARBA" id="ARBA00022737"/>
    </source>
</evidence>
<evidence type="ECO:0000256" key="3">
    <source>
        <dbReference type="PROSITE-ProRule" id="PRU00221"/>
    </source>
</evidence>
<dbReference type="PANTHER" id="PTHR44321">
    <property type="entry name" value="TRANSDUCIN BETA-LIKE PROTEIN 2"/>
    <property type="match status" value="1"/>
</dbReference>
<proteinExistence type="predicted"/>
<evidence type="ECO:0000256" key="1">
    <source>
        <dbReference type="ARBA" id="ARBA00022574"/>
    </source>
</evidence>
<evidence type="ECO:0000313" key="4">
    <source>
        <dbReference type="EMBL" id="NDV33123.1"/>
    </source>
</evidence>
<dbReference type="PROSITE" id="PS50294">
    <property type="entry name" value="WD_REPEATS_REGION"/>
    <property type="match status" value="2"/>
</dbReference>
<dbReference type="SUPFAM" id="SSF50978">
    <property type="entry name" value="WD40 repeat-like"/>
    <property type="match status" value="1"/>
</dbReference>
<dbReference type="InterPro" id="IPR036322">
    <property type="entry name" value="WD40_repeat_dom_sf"/>
</dbReference>
<dbReference type="PROSITE" id="PS50082">
    <property type="entry name" value="WD_REPEATS_2"/>
    <property type="match status" value="3"/>
</dbReference>
<dbReference type="Pfam" id="PF00400">
    <property type="entry name" value="WD40"/>
    <property type="match status" value="4"/>
</dbReference>
<keyword evidence="1 3" id="KW-0853">WD repeat</keyword>
<sequence>MADSKKAVLSVSCDPHGHYFATTSEDRTIRIYLWADLHSNRKVFFLKLEGDHASKICFSPDGHYLLASLYDSRELLAYKIFRKKKEETGKIYELARTFPNKHQKGEITNVQMSNNSQHILTCGNDTIINIWTLKGEISATINTKQIKNHMACISPNSEFIAVASFMEGVKIWKLSRSKEGLFLGIDNHPFTQLIGHHGSVFFVAFTSDSRCVLTAGKDSTVKIWNIDVDYRREETPKVIATLQHPTQGLAYTRLALSSNDTTLAATFGGHLHFWDLKAKKLIEAIESAHLEPITDLCWAPNGQLITSSFDGQVRIWENPLTKK</sequence>
<dbReference type="PRINTS" id="PR00320">
    <property type="entry name" value="GPROTEINBRPT"/>
</dbReference>
<dbReference type="GO" id="GO:0030968">
    <property type="term" value="P:endoplasmic reticulum unfolded protein response"/>
    <property type="evidence" value="ECO:0007669"/>
    <property type="project" value="TreeGrafter"/>
</dbReference>
<reference evidence="4" key="1">
    <citation type="journal article" date="2020" name="J. Eukaryot. Microbiol.">
        <title>De novo Sequencing, Assembly and Annotation of the Transcriptome for the Free-Living Testate Amoeba Arcella intermedia.</title>
        <authorList>
            <person name="Ribeiro G.M."/>
            <person name="Porfirio-Sousa A.L."/>
            <person name="Maurer-Alcala X.X."/>
            <person name="Katz L.A."/>
            <person name="Lahr D.J.G."/>
        </authorList>
    </citation>
    <scope>NUCLEOTIDE SEQUENCE</scope>
</reference>
<keyword evidence="2" id="KW-0677">Repeat</keyword>
<accession>A0A6B2L7X2</accession>
<dbReference type="InterPro" id="IPR020472">
    <property type="entry name" value="WD40_PAC1"/>
</dbReference>
<feature type="repeat" description="WD" evidence="3">
    <location>
        <begin position="193"/>
        <end position="227"/>
    </location>
</feature>
<dbReference type="InterPro" id="IPR019775">
    <property type="entry name" value="WD40_repeat_CS"/>
</dbReference>
<organism evidence="4">
    <name type="scientific">Arcella intermedia</name>
    <dbReference type="NCBI Taxonomy" id="1963864"/>
    <lineage>
        <taxon>Eukaryota</taxon>
        <taxon>Amoebozoa</taxon>
        <taxon>Tubulinea</taxon>
        <taxon>Elardia</taxon>
        <taxon>Arcellinida</taxon>
        <taxon>Sphaerothecina</taxon>
        <taxon>Arcellidae</taxon>
        <taxon>Arcella</taxon>
    </lineage>
</organism>
<dbReference type="SMART" id="SM00320">
    <property type="entry name" value="WD40"/>
    <property type="match status" value="7"/>
</dbReference>
<dbReference type="InterPro" id="IPR015943">
    <property type="entry name" value="WD40/YVTN_repeat-like_dom_sf"/>
</dbReference>
<dbReference type="EMBL" id="GIBP01004154">
    <property type="protein sequence ID" value="NDV33123.1"/>
    <property type="molecule type" value="Transcribed_RNA"/>
</dbReference>
<feature type="repeat" description="WD" evidence="3">
    <location>
        <begin position="100"/>
        <end position="134"/>
    </location>
</feature>
<dbReference type="Gene3D" id="2.130.10.10">
    <property type="entry name" value="YVTN repeat-like/Quinoprotein amine dehydrogenase"/>
    <property type="match status" value="2"/>
</dbReference>
<dbReference type="InterPro" id="IPR042410">
    <property type="entry name" value="WBSCR13"/>
</dbReference>